<dbReference type="AlphaFoldDB" id="A0AAV8ZB22"/>
<keyword evidence="2" id="KW-1185">Reference proteome</keyword>
<organism evidence="1 2">
    <name type="scientific">Rhamnusium bicolor</name>
    <dbReference type="NCBI Taxonomy" id="1586634"/>
    <lineage>
        <taxon>Eukaryota</taxon>
        <taxon>Metazoa</taxon>
        <taxon>Ecdysozoa</taxon>
        <taxon>Arthropoda</taxon>
        <taxon>Hexapoda</taxon>
        <taxon>Insecta</taxon>
        <taxon>Pterygota</taxon>
        <taxon>Neoptera</taxon>
        <taxon>Endopterygota</taxon>
        <taxon>Coleoptera</taxon>
        <taxon>Polyphaga</taxon>
        <taxon>Cucujiformia</taxon>
        <taxon>Chrysomeloidea</taxon>
        <taxon>Cerambycidae</taxon>
        <taxon>Lepturinae</taxon>
        <taxon>Rhagiini</taxon>
        <taxon>Rhamnusium</taxon>
    </lineage>
</organism>
<reference evidence="1" key="1">
    <citation type="journal article" date="2023" name="Insect Mol. Biol.">
        <title>Genome sequencing provides insights into the evolution of gene families encoding plant cell wall-degrading enzymes in longhorned beetles.</title>
        <authorList>
            <person name="Shin N.R."/>
            <person name="Okamura Y."/>
            <person name="Kirsch R."/>
            <person name="Pauchet Y."/>
        </authorList>
    </citation>
    <scope>NUCLEOTIDE SEQUENCE</scope>
    <source>
        <strain evidence="1">RBIC_L_NR</strain>
    </source>
</reference>
<proteinExistence type="predicted"/>
<protein>
    <submittedName>
        <fullName evidence="1">Uncharacterized protein</fullName>
    </submittedName>
</protein>
<dbReference type="EMBL" id="JANEYF010001642">
    <property type="protein sequence ID" value="KAJ8960393.1"/>
    <property type="molecule type" value="Genomic_DNA"/>
</dbReference>
<accession>A0AAV8ZB22</accession>
<dbReference type="Proteomes" id="UP001162156">
    <property type="component" value="Unassembled WGS sequence"/>
</dbReference>
<evidence type="ECO:0000313" key="1">
    <source>
        <dbReference type="EMBL" id="KAJ8960393.1"/>
    </source>
</evidence>
<evidence type="ECO:0000313" key="2">
    <source>
        <dbReference type="Proteomes" id="UP001162156"/>
    </source>
</evidence>
<comment type="caution">
    <text evidence="1">The sequence shown here is derived from an EMBL/GenBank/DDBJ whole genome shotgun (WGS) entry which is preliminary data.</text>
</comment>
<sequence>MTNIEGVPWAEKMWEILESGLNKTFLCWCQIVLNMGVKHEVVNNWVSGFIATYEETCCDLVYDMECVPRKTC</sequence>
<gene>
    <name evidence="1" type="ORF">NQ314_006083</name>
</gene>
<name>A0AAV8ZB22_9CUCU</name>